<keyword evidence="2" id="KW-1185">Reference proteome</keyword>
<proteinExistence type="predicted"/>
<protein>
    <submittedName>
        <fullName evidence="1">Uncharacterized protein</fullName>
    </submittedName>
</protein>
<accession>A0A8J2Q718</accession>
<evidence type="ECO:0000313" key="1">
    <source>
        <dbReference type="EMBL" id="CAG7837661.1"/>
    </source>
</evidence>
<gene>
    <name evidence="1" type="ORF">AFUS01_LOCUS46740</name>
</gene>
<dbReference type="EMBL" id="CAJVCH010571499">
    <property type="protein sequence ID" value="CAG7837661.1"/>
    <property type="molecule type" value="Genomic_DNA"/>
</dbReference>
<organism evidence="1 2">
    <name type="scientific">Allacma fusca</name>
    <dbReference type="NCBI Taxonomy" id="39272"/>
    <lineage>
        <taxon>Eukaryota</taxon>
        <taxon>Metazoa</taxon>
        <taxon>Ecdysozoa</taxon>
        <taxon>Arthropoda</taxon>
        <taxon>Hexapoda</taxon>
        <taxon>Collembola</taxon>
        <taxon>Symphypleona</taxon>
        <taxon>Sminthuridae</taxon>
        <taxon>Allacma</taxon>
    </lineage>
</organism>
<reference evidence="1" key="1">
    <citation type="submission" date="2021-06" db="EMBL/GenBank/DDBJ databases">
        <authorList>
            <person name="Hodson N. C."/>
            <person name="Mongue J. A."/>
            <person name="Jaron S. K."/>
        </authorList>
    </citation>
    <scope>NUCLEOTIDE SEQUENCE</scope>
</reference>
<dbReference type="Proteomes" id="UP000708208">
    <property type="component" value="Unassembled WGS sequence"/>
</dbReference>
<evidence type="ECO:0000313" key="2">
    <source>
        <dbReference type="Proteomes" id="UP000708208"/>
    </source>
</evidence>
<name>A0A8J2Q718_9HEXA</name>
<comment type="caution">
    <text evidence="1">The sequence shown here is derived from an EMBL/GenBank/DDBJ whole genome shotgun (WGS) entry which is preliminary data.</text>
</comment>
<sequence length="29" mass="3416">MRILAFDFGCIKLLCRNLKITQNRKISYG</sequence>
<dbReference type="AlphaFoldDB" id="A0A8J2Q718"/>